<dbReference type="EMBL" id="JABMIG020000228">
    <property type="protein sequence ID" value="KAL3784796.1"/>
    <property type="molecule type" value="Genomic_DNA"/>
</dbReference>
<evidence type="ECO:0000256" key="10">
    <source>
        <dbReference type="PIRSR" id="PIRSR000350-4"/>
    </source>
</evidence>
<keyword evidence="7 11" id="KW-0676">Redox-active center</keyword>
<reference evidence="16 17" key="1">
    <citation type="journal article" date="2020" name="G3 (Bethesda)">
        <title>Improved Reference Genome for Cyclotella cryptica CCMP332, a Model for Cell Wall Morphogenesis, Salinity Adaptation, and Lipid Production in Diatoms (Bacillariophyta).</title>
        <authorList>
            <person name="Roberts W.R."/>
            <person name="Downey K.M."/>
            <person name="Ruck E.C."/>
            <person name="Traller J.C."/>
            <person name="Alverson A.J."/>
        </authorList>
    </citation>
    <scope>NUCLEOTIDE SEQUENCE [LARGE SCALE GENOMIC DNA]</scope>
    <source>
        <strain evidence="16 17">CCMP332</strain>
    </source>
</reference>
<dbReference type="InterPro" id="IPR036188">
    <property type="entry name" value="FAD/NAD-bd_sf"/>
</dbReference>
<dbReference type="Pfam" id="PF02852">
    <property type="entry name" value="Pyr_redox_dim"/>
    <property type="match status" value="1"/>
</dbReference>
<keyword evidence="9" id="KW-0547">Nucleotide-binding</keyword>
<dbReference type="Pfam" id="PF07992">
    <property type="entry name" value="Pyr_redox_2"/>
    <property type="match status" value="1"/>
</dbReference>
<dbReference type="EC" id="1.8.1.7" evidence="12"/>
<dbReference type="InterPro" id="IPR004099">
    <property type="entry name" value="Pyr_nucl-diS_OxRdtase_dimer"/>
</dbReference>
<evidence type="ECO:0000256" key="1">
    <source>
        <dbReference type="ARBA" id="ARBA00007532"/>
    </source>
</evidence>
<keyword evidence="3 11" id="KW-0285">Flavoprotein</keyword>
<keyword evidence="6" id="KW-1015">Disulfide bond</keyword>
<dbReference type="Gene3D" id="3.30.390.30">
    <property type="match status" value="1"/>
</dbReference>
<dbReference type="FunFam" id="3.30.390.30:FF:000003">
    <property type="entry name" value="Glutathione reductase"/>
    <property type="match status" value="1"/>
</dbReference>
<comment type="subcellular location">
    <subcellularLocation>
        <location evidence="12">Cytoplasm</location>
    </subcellularLocation>
</comment>
<comment type="caution">
    <text evidence="16">The sequence shown here is derived from an EMBL/GenBank/DDBJ whole genome shotgun (WGS) entry which is preliminary data.</text>
</comment>
<comment type="similarity">
    <text evidence="1 11">Belongs to the class-I pyridine nucleotide-disulfide oxidoreductase family.</text>
</comment>
<keyword evidence="5 11" id="KW-0560">Oxidoreductase</keyword>
<evidence type="ECO:0000313" key="17">
    <source>
        <dbReference type="Proteomes" id="UP001516023"/>
    </source>
</evidence>
<evidence type="ECO:0000256" key="3">
    <source>
        <dbReference type="ARBA" id="ARBA00022630"/>
    </source>
</evidence>
<evidence type="ECO:0000256" key="6">
    <source>
        <dbReference type="ARBA" id="ARBA00023157"/>
    </source>
</evidence>
<feature type="region of interest" description="Disordered" evidence="13">
    <location>
        <begin position="487"/>
        <end position="506"/>
    </location>
</feature>
<dbReference type="InterPro" id="IPR012999">
    <property type="entry name" value="Pyr_OxRdtase_I_AS"/>
</dbReference>
<comment type="catalytic activity">
    <reaction evidence="12">
        <text>2 glutathione + NADP(+) = glutathione disulfide + NADPH + H(+)</text>
        <dbReference type="Rhea" id="RHEA:11740"/>
        <dbReference type="ChEBI" id="CHEBI:15378"/>
        <dbReference type="ChEBI" id="CHEBI:57783"/>
        <dbReference type="ChEBI" id="CHEBI:57925"/>
        <dbReference type="ChEBI" id="CHEBI:58297"/>
        <dbReference type="ChEBI" id="CHEBI:58349"/>
        <dbReference type="EC" id="1.8.1.7"/>
    </reaction>
</comment>
<dbReference type="NCBIfam" id="NF004776">
    <property type="entry name" value="PRK06116.1"/>
    <property type="match status" value="1"/>
</dbReference>
<keyword evidence="17" id="KW-1185">Reference proteome</keyword>
<feature type="domain" description="Pyridine nucleotide-disulphide oxidoreductase dimerisation" evidence="14">
    <location>
        <begin position="364"/>
        <end position="478"/>
    </location>
</feature>
<dbReference type="PROSITE" id="PS00076">
    <property type="entry name" value="PYRIDINE_REDOX_1"/>
    <property type="match status" value="1"/>
</dbReference>
<proteinExistence type="inferred from homology"/>
<dbReference type="SUPFAM" id="SSF51905">
    <property type="entry name" value="FAD/NAD(P)-binding domain"/>
    <property type="match status" value="1"/>
</dbReference>
<comment type="cofactor">
    <cofactor evidence="9">
        <name>FAD</name>
        <dbReference type="ChEBI" id="CHEBI:57692"/>
    </cofactor>
    <text evidence="9">Binds 1 FAD per subunit.</text>
</comment>
<dbReference type="GO" id="GO:0004362">
    <property type="term" value="F:glutathione-disulfide reductase (NADPH) activity"/>
    <property type="evidence" value="ECO:0007669"/>
    <property type="project" value="UniProtKB-EC"/>
</dbReference>
<dbReference type="InterPro" id="IPR046952">
    <property type="entry name" value="GSHR/TRXR-like"/>
</dbReference>
<dbReference type="Proteomes" id="UP001516023">
    <property type="component" value="Unassembled WGS sequence"/>
</dbReference>
<dbReference type="PANTHER" id="PTHR42737:SF2">
    <property type="entry name" value="GLUTATHIONE REDUCTASE"/>
    <property type="match status" value="1"/>
</dbReference>
<sequence length="506" mass="53988">MTYDYDLIVIGGGSGGIACAKRSASYSKKVLCIERSRLGGTCVNVGCVPKKVMWSAASIADVVNHDMKHYGFSGGEGVKLDFGLLKKRRDAYVKRLNDIYENGFKSAGVTGIFGESAFVDAHTVEVTGSDGSKTRYTGDKILIATGGRPHLPPGEGVKEHCISSDGFFEMETLPKVAVVVGAGYIAVELAGVMNSLGTEVHLVVRKGKALREFDPMISDGLDAEMVKAGIHIHRNTNGVAKVALDDSGKKNVTLHSGDVIYGADIVLMAAGRVPNTADLCVECEWEPNTEALHLECCGVKVTSRKYIIVDSYQNTNVENIYALGDVCGTVELTPMAIAAGRRLADRLYSGKVEHQEAKVSYELVPTVVFSHPTIGTCGMTEPQAIAKYGQSNIKVYTSKFANLFYGIFDMEPDQKPKTLMKVICAGLDEKVVGIHVLGMGADEMMQGFGVAMKMGCTKADLDSCVAIHPTAAEELVTMGVWGTSPQESGAKISPLNGAAPAEPRLS</sequence>
<dbReference type="Gene3D" id="3.50.50.60">
    <property type="entry name" value="FAD/NAD(P)-binding domain"/>
    <property type="match status" value="3"/>
</dbReference>
<feature type="binding site" evidence="9">
    <location>
        <position position="271"/>
    </location>
    <ligand>
        <name>NAD(+)</name>
        <dbReference type="ChEBI" id="CHEBI:57540"/>
    </ligand>
</feature>
<dbReference type="InterPro" id="IPR023753">
    <property type="entry name" value="FAD/NAD-binding_dom"/>
</dbReference>
<feature type="binding site" evidence="9">
    <location>
        <position position="325"/>
    </location>
    <ligand>
        <name>FAD</name>
        <dbReference type="ChEBI" id="CHEBI:57692"/>
    </ligand>
</feature>
<evidence type="ECO:0000256" key="8">
    <source>
        <dbReference type="PIRSR" id="PIRSR000350-2"/>
    </source>
</evidence>
<comment type="subunit">
    <text evidence="2">Homodimer.</text>
</comment>
<feature type="domain" description="FAD/NAD(P)-binding" evidence="15">
    <location>
        <begin position="5"/>
        <end position="340"/>
    </location>
</feature>
<dbReference type="InterPro" id="IPR006322">
    <property type="entry name" value="Glutathione_Rdtase_euk/bac"/>
</dbReference>
<keyword evidence="12" id="KW-0963">Cytoplasm</keyword>
<dbReference type="SUPFAM" id="SSF55424">
    <property type="entry name" value="FAD/NAD-linked reductases, dimerisation (C-terminal) domain"/>
    <property type="match status" value="1"/>
</dbReference>
<evidence type="ECO:0000259" key="14">
    <source>
        <dbReference type="Pfam" id="PF02852"/>
    </source>
</evidence>
<protein>
    <recommendedName>
        <fullName evidence="12">Glutathione reductase</fullName>
        <ecNumber evidence="12">1.8.1.7</ecNumber>
    </recommendedName>
</protein>
<keyword evidence="4 9" id="KW-0274">FAD</keyword>
<dbReference type="PANTHER" id="PTHR42737">
    <property type="entry name" value="GLUTATHIONE REDUCTASE"/>
    <property type="match status" value="1"/>
</dbReference>
<gene>
    <name evidence="16" type="ORF">HJC23_013836</name>
</gene>
<evidence type="ECO:0000256" key="5">
    <source>
        <dbReference type="ARBA" id="ARBA00023002"/>
    </source>
</evidence>
<evidence type="ECO:0000256" key="12">
    <source>
        <dbReference type="RuleBase" id="RU365016"/>
    </source>
</evidence>
<evidence type="ECO:0000256" key="13">
    <source>
        <dbReference type="SAM" id="MobiDB-lite"/>
    </source>
</evidence>
<dbReference type="NCBIfam" id="TIGR01421">
    <property type="entry name" value="gluta_reduc_1"/>
    <property type="match status" value="1"/>
</dbReference>
<evidence type="ECO:0000259" key="15">
    <source>
        <dbReference type="Pfam" id="PF07992"/>
    </source>
</evidence>
<evidence type="ECO:0000313" key="16">
    <source>
        <dbReference type="EMBL" id="KAL3784796.1"/>
    </source>
</evidence>
<dbReference type="FunFam" id="3.50.50.60:FF:000235">
    <property type="entry name" value="Glutathione reductase"/>
    <property type="match status" value="1"/>
</dbReference>
<dbReference type="GO" id="GO:0005737">
    <property type="term" value="C:cytoplasm"/>
    <property type="evidence" value="ECO:0007669"/>
    <property type="project" value="UniProtKB-SubCell"/>
</dbReference>
<evidence type="ECO:0000256" key="2">
    <source>
        <dbReference type="ARBA" id="ARBA00011738"/>
    </source>
</evidence>
<evidence type="ECO:0000256" key="9">
    <source>
        <dbReference type="PIRSR" id="PIRSR000350-3"/>
    </source>
</evidence>
<evidence type="ECO:0000256" key="4">
    <source>
        <dbReference type="ARBA" id="ARBA00022827"/>
    </source>
</evidence>
<feature type="binding site" evidence="9">
    <location>
        <begin position="181"/>
        <end position="188"/>
    </location>
    <ligand>
        <name>NAD(+)</name>
        <dbReference type="ChEBI" id="CHEBI:57540"/>
    </ligand>
</feature>
<feature type="active site" description="Proton acceptor" evidence="8">
    <location>
        <position position="468"/>
    </location>
</feature>
<dbReference type="InterPro" id="IPR016156">
    <property type="entry name" value="FAD/NAD-linked_Rdtase_dimer_sf"/>
</dbReference>
<name>A0ABD3PAE3_9STRA</name>
<dbReference type="InterPro" id="IPR001100">
    <property type="entry name" value="Pyr_nuc-diS_OxRdtase"/>
</dbReference>
<dbReference type="PRINTS" id="PR00368">
    <property type="entry name" value="FADPNR"/>
</dbReference>
<keyword evidence="12" id="KW-0521">NADP</keyword>
<organism evidence="16 17">
    <name type="scientific">Cyclotella cryptica</name>
    <dbReference type="NCBI Taxonomy" id="29204"/>
    <lineage>
        <taxon>Eukaryota</taxon>
        <taxon>Sar</taxon>
        <taxon>Stramenopiles</taxon>
        <taxon>Ochrophyta</taxon>
        <taxon>Bacillariophyta</taxon>
        <taxon>Coscinodiscophyceae</taxon>
        <taxon>Thalassiosirophycidae</taxon>
        <taxon>Stephanodiscales</taxon>
        <taxon>Stephanodiscaceae</taxon>
        <taxon>Cyclotella</taxon>
    </lineage>
</organism>
<dbReference type="AlphaFoldDB" id="A0ABD3PAE3"/>
<feature type="disulfide bond" description="Redox-active" evidence="10">
    <location>
        <begin position="42"/>
        <end position="47"/>
    </location>
</feature>
<evidence type="ECO:0000256" key="7">
    <source>
        <dbReference type="ARBA" id="ARBA00023284"/>
    </source>
</evidence>
<accession>A0ABD3PAE3</accession>
<keyword evidence="9" id="KW-0520">NAD</keyword>
<comment type="function">
    <text evidence="12">Catalyzes the reduction of glutathione disulfide (GSSG) to reduced glutathione (GSH). Constitutes the major mechanism to maintain a high GSH:GSSG ratio in the cytosol.</text>
</comment>
<evidence type="ECO:0000256" key="11">
    <source>
        <dbReference type="RuleBase" id="RU003691"/>
    </source>
</evidence>
<feature type="binding site" evidence="9">
    <location>
        <position position="51"/>
    </location>
    <ligand>
        <name>FAD</name>
        <dbReference type="ChEBI" id="CHEBI:57692"/>
    </ligand>
</feature>
<dbReference type="PRINTS" id="PR00411">
    <property type="entry name" value="PNDRDTASEI"/>
</dbReference>
<dbReference type="PIRSF" id="PIRSF000350">
    <property type="entry name" value="Mercury_reductase_MerA"/>
    <property type="match status" value="1"/>
</dbReference>